<dbReference type="STRING" id="589924.Ferp_0859"/>
<comment type="similarity">
    <text evidence="2">Belongs to the CDP-alcohol phosphatidyltransferase class-I family.</text>
</comment>
<evidence type="ECO:0000259" key="4">
    <source>
        <dbReference type="Pfam" id="PF21682"/>
    </source>
</evidence>
<accession>D3RX14</accession>
<evidence type="ECO:0000313" key="6">
    <source>
        <dbReference type="Proteomes" id="UP000002613"/>
    </source>
</evidence>
<keyword evidence="3" id="KW-1133">Transmembrane helix</keyword>
<dbReference type="Proteomes" id="UP000002613">
    <property type="component" value="Chromosome"/>
</dbReference>
<dbReference type="PaxDb" id="589924-Ferp_0859"/>
<dbReference type="OrthoDB" id="9904at2157"/>
<dbReference type="GO" id="GO:0008654">
    <property type="term" value="P:phospholipid biosynthetic process"/>
    <property type="evidence" value="ECO:0007669"/>
    <property type="project" value="InterPro"/>
</dbReference>
<dbReference type="InterPro" id="IPR043130">
    <property type="entry name" value="CDP-OH_PTrfase_TM_dom"/>
</dbReference>
<feature type="transmembrane region" description="Helical" evidence="3">
    <location>
        <begin position="262"/>
        <end position="281"/>
    </location>
</feature>
<dbReference type="InterPro" id="IPR049037">
    <property type="entry name" value="AF_2299-like_N"/>
</dbReference>
<organism evidence="5 6">
    <name type="scientific">Ferroglobus placidus (strain DSM 10642 / AEDII12DO)</name>
    <dbReference type="NCBI Taxonomy" id="589924"/>
    <lineage>
        <taxon>Archaea</taxon>
        <taxon>Methanobacteriati</taxon>
        <taxon>Methanobacteriota</taxon>
        <taxon>Archaeoglobi</taxon>
        <taxon>Archaeoglobales</taxon>
        <taxon>Archaeoglobaceae</taxon>
        <taxon>Ferroglobus</taxon>
    </lineage>
</organism>
<feature type="domain" description="CDP-alcohol phosphatidyltransferase AF-2299-like N-terminal" evidence="4">
    <location>
        <begin position="1"/>
        <end position="135"/>
    </location>
</feature>
<dbReference type="AlphaFoldDB" id="D3RX14"/>
<dbReference type="HOGENOM" id="CLU_803157_0_0_2"/>
<evidence type="ECO:0000256" key="1">
    <source>
        <dbReference type="ARBA" id="ARBA00022679"/>
    </source>
</evidence>
<dbReference type="eggNOG" id="arCOG00674">
    <property type="taxonomic scope" value="Archaea"/>
</dbReference>
<reference evidence="5 6" key="2">
    <citation type="journal article" date="2011" name="Stand. Genomic Sci.">
        <title>Complete genome sequence of Ferroglobus placidus AEDII12DO.</title>
        <authorList>
            <person name="Anderson I."/>
            <person name="Risso C."/>
            <person name="Holmes D."/>
            <person name="Lucas S."/>
            <person name="Copeland A."/>
            <person name="Lapidus A."/>
            <person name="Cheng J.F."/>
            <person name="Bruce D."/>
            <person name="Goodwin L."/>
            <person name="Pitluck S."/>
            <person name="Saunders E."/>
            <person name="Brettin T."/>
            <person name="Detter J.C."/>
            <person name="Han C."/>
            <person name="Tapia R."/>
            <person name="Larimer F."/>
            <person name="Land M."/>
            <person name="Hauser L."/>
            <person name="Woyke T."/>
            <person name="Lovley D."/>
            <person name="Kyrpides N."/>
            <person name="Ivanova N."/>
        </authorList>
    </citation>
    <scope>NUCLEOTIDE SEQUENCE [LARGE SCALE GENOMIC DNA]</scope>
    <source>
        <strain evidence="6">DSM 10642 / AEDII12DO</strain>
    </source>
</reference>
<evidence type="ECO:0000256" key="2">
    <source>
        <dbReference type="RuleBase" id="RU003750"/>
    </source>
</evidence>
<keyword evidence="3" id="KW-0812">Transmembrane</keyword>
<evidence type="ECO:0000313" key="5">
    <source>
        <dbReference type="EMBL" id="ADC65027.1"/>
    </source>
</evidence>
<dbReference type="PROSITE" id="PS00379">
    <property type="entry name" value="CDP_ALCOHOL_P_TRANSF"/>
    <property type="match status" value="1"/>
</dbReference>
<keyword evidence="1 2" id="KW-0808">Transferase</keyword>
<dbReference type="InterPro" id="IPR048254">
    <property type="entry name" value="CDP_ALCOHOL_P_TRANSF_CS"/>
</dbReference>
<sequence length="357" mass="40355">MKVALIKDSKVYDNKLLGLTLRERIKKTLERAGFVVEFFNDGLTLREAESYLFILEPVLILERDLRLEGKKALISDNSLFGYLFEGDFRNFFSGDLLSAIERYISMNSIEKQEVWAVKVSEENLKKAEKLLLESLVKSEKTGLKPAYYDGVIARVVNRKISLRISKFLAGKNVTPNQITVFSFLLSLVAAMLYLINNYLATLVAGIIVQIHNILDCSDGEIARLKFMESSYGAWLDGVLDRYADFVIIFSITFSLSQLNQSYWILGFLAAFAALMIAYTGDKFVAAYKTTYKSKGIPITRDVRLFIIFLGSIFNQLAASLILIAVLGNAECLRRIFEIKVLNSETTTSKGWTTERRA</sequence>
<feature type="transmembrane region" description="Helical" evidence="3">
    <location>
        <begin position="178"/>
        <end position="195"/>
    </location>
</feature>
<reference evidence="6" key="1">
    <citation type="submission" date="2010-02" db="EMBL/GenBank/DDBJ databases">
        <title>Complete sequence of Ferroglobus placidus DSM 10642.</title>
        <authorList>
            <consortium name="US DOE Joint Genome Institute"/>
            <person name="Lucas S."/>
            <person name="Copeland A."/>
            <person name="Lapidus A."/>
            <person name="Cheng J.-F."/>
            <person name="Bruce D."/>
            <person name="Goodwin L."/>
            <person name="Pitluck S."/>
            <person name="Saunders E."/>
            <person name="Brettin T."/>
            <person name="Detter J.C."/>
            <person name="Han C."/>
            <person name="Tapia R."/>
            <person name="Larimer F."/>
            <person name="Land M."/>
            <person name="Hauser L."/>
            <person name="Kyrpides N."/>
            <person name="Ivanova N."/>
            <person name="Holmes D."/>
            <person name="Lovley D."/>
            <person name="Kyrpides N."/>
            <person name="Anderson I.J."/>
            <person name="Woyke T."/>
        </authorList>
    </citation>
    <scope>NUCLEOTIDE SEQUENCE [LARGE SCALE GENOMIC DNA]</scope>
    <source>
        <strain evidence="6">DSM 10642 / AEDII12DO</strain>
    </source>
</reference>
<proteinExistence type="inferred from homology"/>
<dbReference type="KEGG" id="fpl:Ferp_0859"/>
<keyword evidence="3" id="KW-0472">Membrane</keyword>
<keyword evidence="6" id="KW-1185">Reference proteome</keyword>
<feature type="transmembrane region" description="Helical" evidence="3">
    <location>
        <begin position="302"/>
        <end position="326"/>
    </location>
</feature>
<dbReference type="Pfam" id="PF21682">
    <property type="entry name" value="AF_2299-like_N"/>
    <property type="match status" value="1"/>
</dbReference>
<dbReference type="RefSeq" id="WP_012965370.1">
    <property type="nucleotide sequence ID" value="NC_013849.1"/>
</dbReference>
<evidence type="ECO:0000256" key="3">
    <source>
        <dbReference type="SAM" id="Phobius"/>
    </source>
</evidence>
<dbReference type="Gene3D" id="1.20.120.1760">
    <property type="match status" value="1"/>
</dbReference>
<dbReference type="Gene3D" id="3.90.550.30">
    <property type="match status" value="1"/>
</dbReference>
<dbReference type="EMBL" id="CP001899">
    <property type="protein sequence ID" value="ADC65027.1"/>
    <property type="molecule type" value="Genomic_DNA"/>
</dbReference>
<dbReference type="Pfam" id="PF01066">
    <property type="entry name" value="CDP-OH_P_transf"/>
    <property type="match status" value="1"/>
</dbReference>
<protein>
    <submittedName>
        <fullName evidence="5">CDP-alcohol phosphatidyltransferase</fullName>
    </submittedName>
</protein>
<gene>
    <name evidence="5" type="ordered locus">Ferp_0859</name>
</gene>
<dbReference type="GO" id="GO:0016780">
    <property type="term" value="F:phosphotransferase activity, for other substituted phosphate groups"/>
    <property type="evidence" value="ECO:0007669"/>
    <property type="project" value="InterPro"/>
</dbReference>
<dbReference type="GO" id="GO:0016020">
    <property type="term" value="C:membrane"/>
    <property type="evidence" value="ECO:0007669"/>
    <property type="project" value="InterPro"/>
</dbReference>
<dbReference type="InterPro" id="IPR000462">
    <property type="entry name" value="CDP-OH_P_trans"/>
</dbReference>
<name>D3RX14_FERPA</name>
<dbReference type="GeneID" id="8778365"/>